<gene>
    <name evidence="2" type="ORF">B0T26DRAFT_352397</name>
</gene>
<sequence length="252" mass="26003">MRRHSHSLDLSEFSIKLSVLPLYPRNRRVPQRHGDRHNVTITAQHCRTCTTTTYVGTVPGYTPGGPCHGCSPYSASTSLDSLPLARPTAATSPSLQVSGYPGYSGIPTRPNSPGLQRTSQESESTIDPGGVGLPATSSSSGGITKLPDDATPTQPPPVASAVPGYPDRPGSPYLPNQPSPPGNPGVPHLLGSTTLPPMASPDSTEPGPTNTPYRPTAVPAPPIVTAGGVRAMPRNVGLGLTGCLLGAAILRM</sequence>
<feature type="region of interest" description="Disordered" evidence="1">
    <location>
        <begin position="84"/>
        <end position="219"/>
    </location>
</feature>
<evidence type="ECO:0000256" key="1">
    <source>
        <dbReference type="SAM" id="MobiDB-lite"/>
    </source>
</evidence>
<protein>
    <submittedName>
        <fullName evidence="2">Uncharacterized protein</fullName>
    </submittedName>
</protein>
<accession>A0AA40DV93</accession>
<feature type="compositionally biased region" description="Polar residues" evidence="1">
    <location>
        <begin position="191"/>
        <end position="213"/>
    </location>
</feature>
<reference evidence="2" key="1">
    <citation type="submission" date="2023-06" db="EMBL/GenBank/DDBJ databases">
        <title>Genome-scale phylogeny and comparative genomics of the fungal order Sordariales.</title>
        <authorList>
            <consortium name="Lawrence Berkeley National Laboratory"/>
            <person name="Hensen N."/>
            <person name="Bonometti L."/>
            <person name="Westerberg I."/>
            <person name="Brannstrom I.O."/>
            <person name="Guillou S."/>
            <person name="Cros-Aarteil S."/>
            <person name="Calhoun S."/>
            <person name="Haridas S."/>
            <person name="Kuo A."/>
            <person name="Mondo S."/>
            <person name="Pangilinan J."/>
            <person name="Riley R."/>
            <person name="LaButti K."/>
            <person name="Andreopoulos B."/>
            <person name="Lipzen A."/>
            <person name="Chen C."/>
            <person name="Yanf M."/>
            <person name="Daum C."/>
            <person name="Ng V."/>
            <person name="Clum A."/>
            <person name="Steindorff A."/>
            <person name="Ohm R."/>
            <person name="Martin F."/>
            <person name="Silar P."/>
            <person name="Natvig D."/>
            <person name="Lalanne C."/>
            <person name="Gautier V."/>
            <person name="Ament-velasquez S.L."/>
            <person name="Kruys A."/>
            <person name="Hutchinson M.I."/>
            <person name="Powell A.J."/>
            <person name="Barry K."/>
            <person name="Miller A.N."/>
            <person name="Grigoriev I.V."/>
            <person name="Debuchy R."/>
            <person name="Gladieux P."/>
            <person name="Thoren M.H."/>
            <person name="Johannesson H."/>
        </authorList>
    </citation>
    <scope>NUCLEOTIDE SEQUENCE</scope>
    <source>
        <strain evidence="2">SMH2392-1A</strain>
    </source>
</reference>
<dbReference type="Proteomes" id="UP001172101">
    <property type="component" value="Unassembled WGS sequence"/>
</dbReference>
<dbReference type="RefSeq" id="XP_060294351.1">
    <property type="nucleotide sequence ID" value="XM_060434563.1"/>
</dbReference>
<evidence type="ECO:0000313" key="3">
    <source>
        <dbReference type="Proteomes" id="UP001172101"/>
    </source>
</evidence>
<dbReference type="EMBL" id="JAUIRO010000005">
    <property type="protein sequence ID" value="KAK0713028.1"/>
    <property type="molecule type" value="Genomic_DNA"/>
</dbReference>
<feature type="compositionally biased region" description="Pro residues" evidence="1">
    <location>
        <begin position="175"/>
        <end position="184"/>
    </location>
</feature>
<proteinExistence type="predicted"/>
<feature type="compositionally biased region" description="Polar residues" evidence="1">
    <location>
        <begin position="109"/>
        <end position="125"/>
    </location>
</feature>
<comment type="caution">
    <text evidence="2">The sequence shown here is derived from an EMBL/GenBank/DDBJ whole genome shotgun (WGS) entry which is preliminary data.</text>
</comment>
<keyword evidence="3" id="KW-1185">Reference proteome</keyword>
<evidence type="ECO:0000313" key="2">
    <source>
        <dbReference type="EMBL" id="KAK0713028.1"/>
    </source>
</evidence>
<name>A0AA40DV93_9PEZI</name>
<dbReference type="GeneID" id="85317833"/>
<dbReference type="AlphaFoldDB" id="A0AA40DV93"/>
<organism evidence="2 3">
    <name type="scientific">Lasiosphaeria miniovina</name>
    <dbReference type="NCBI Taxonomy" id="1954250"/>
    <lineage>
        <taxon>Eukaryota</taxon>
        <taxon>Fungi</taxon>
        <taxon>Dikarya</taxon>
        <taxon>Ascomycota</taxon>
        <taxon>Pezizomycotina</taxon>
        <taxon>Sordariomycetes</taxon>
        <taxon>Sordariomycetidae</taxon>
        <taxon>Sordariales</taxon>
        <taxon>Lasiosphaeriaceae</taxon>
        <taxon>Lasiosphaeria</taxon>
    </lineage>
</organism>